<dbReference type="OrthoDB" id="6277925at2759"/>
<feature type="compositionally biased region" description="Polar residues" evidence="1">
    <location>
        <begin position="171"/>
        <end position="209"/>
    </location>
</feature>
<evidence type="ECO:0000256" key="1">
    <source>
        <dbReference type="SAM" id="MobiDB-lite"/>
    </source>
</evidence>
<feature type="compositionally biased region" description="Polar residues" evidence="1">
    <location>
        <begin position="88"/>
        <end position="103"/>
    </location>
</feature>
<feature type="compositionally biased region" description="Low complexity" evidence="1">
    <location>
        <begin position="284"/>
        <end position="299"/>
    </location>
</feature>
<dbReference type="STRING" id="6205.A0A0R3WT06"/>
<proteinExistence type="predicted"/>
<feature type="region of interest" description="Disordered" evidence="1">
    <location>
        <begin position="88"/>
        <end position="115"/>
    </location>
</feature>
<organism evidence="4">
    <name type="scientific">Hydatigena taeniaeformis</name>
    <name type="common">Feline tapeworm</name>
    <name type="synonym">Taenia taeniaeformis</name>
    <dbReference type="NCBI Taxonomy" id="6205"/>
    <lineage>
        <taxon>Eukaryota</taxon>
        <taxon>Metazoa</taxon>
        <taxon>Spiralia</taxon>
        <taxon>Lophotrochozoa</taxon>
        <taxon>Platyhelminthes</taxon>
        <taxon>Cestoda</taxon>
        <taxon>Eucestoda</taxon>
        <taxon>Cyclophyllidea</taxon>
        <taxon>Taeniidae</taxon>
        <taxon>Hydatigera</taxon>
    </lineage>
</organism>
<feature type="compositionally biased region" description="Low complexity" evidence="1">
    <location>
        <begin position="312"/>
        <end position="325"/>
    </location>
</feature>
<dbReference type="WBParaSite" id="TTAC_0000389601-mRNA-1">
    <property type="protein sequence ID" value="TTAC_0000389601-mRNA-1"/>
    <property type="gene ID" value="TTAC_0000389601"/>
</dbReference>
<feature type="region of interest" description="Disordered" evidence="1">
    <location>
        <begin position="150"/>
        <end position="209"/>
    </location>
</feature>
<accession>A0A0R3WT06</accession>
<keyword evidence="3" id="KW-1185">Reference proteome</keyword>
<dbReference type="AlphaFoldDB" id="A0A0R3WT06"/>
<dbReference type="EMBL" id="UYWX01003223">
    <property type="protein sequence ID" value="VDM23669.1"/>
    <property type="molecule type" value="Genomic_DNA"/>
</dbReference>
<name>A0A0R3WT06_HYDTA</name>
<reference evidence="4" key="1">
    <citation type="submission" date="2017-02" db="UniProtKB">
        <authorList>
            <consortium name="WormBaseParasite"/>
        </authorList>
    </citation>
    <scope>IDENTIFICATION</scope>
</reference>
<reference evidence="2 3" key="2">
    <citation type="submission" date="2018-11" db="EMBL/GenBank/DDBJ databases">
        <authorList>
            <consortium name="Pathogen Informatics"/>
        </authorList>
    </citation>
    <scope>NUCLEOTIDE SEQUENCE [LARGE SCALE GENOMIC DNA]</scope>
</reference>
<gene>
    <name evidence="2" type="ORF">TTAC_LOCUS3881</name>
</gene>
<dbReference type="Proteomes" id="UP000274429">
    <property type="component" value="Unassembled WGS sequence"/>
</dbReference>
<feature type="compositionally biased region" description="Polar residues" evidence="1">
    <location>
        <begin position="38"/>
        <end position="51"/>
    </location>
</feature>
<evidence type="ECO:0000313" key="3">
    <source>
        <dbReference type="Proteomes" id="UP000274429"/>
    </source>
</evidence>
<sequence>MDTVPNNEYAPTSSQNHLGGASYISGRDLFTHFANLTSQDRPKSKSPNSHISTNNNSNSTSTTCADIYSAILSTQQQQGVIDETSAVFTSPTRHLSEPSTAGTRRSPIVPSPTGSHDACMRLLCRHVTRLNLNVYVPACVYVYAHDQMERTPRSCRTSPSVPIKSFHQHLQRSSPPHSLESSPNNGLEPPQHQSNTNANPSSSPVFSLTQSGLQELMRKSGNVISTEEIKKANNSSQLYLLVPSNYPVIMAVGGEREKAAATAAAATVNEATARNLLERFQLTSAPTPQQQQQSAPSPQMIVDPQPQPPPQQQQQQQQQHSQSQQKATVMLRAPRKNSTNIPPMLLQSLKDVVPSLAFRVFEMPKNAYLGFCDLII</sequence>
<feature type="region of interest" description="Disordered" evidence="1">
    <location>
        <begin position="284"/>
        <end position="329"/>
    </location>
</feature>
<feature type="region of interest" description="Disordered" evidence="1">
    <location>
        <begin position="1"/>
        <end position="20"/>
    </location>
</feature>
<evidence type="ECO:0000313" key="4">
    <source>
        <dbReference type="WBParaSite" id="TTAC_0000389601-mRNA-1"/>
    </source>
</evidence>
<evidence type="ECO:0000313" key="2">
    <source>
        <dbReference type="EMBL" id="VDM23669.1"/>
    </source>
</evidence>
<protein>
    <submittedName>
        <fullName evidence="4">DRBM domain-containing protein</fullName>
    </submittedName>
</protein>
<feature type="compositionally biased region" description="Polar residues" evidence="1">
    <location>
        <begin position="1"/>
        <end position="17"/>
    </location>
</feature>
<feature type="region of interest" description="Disordered" evidence="1">
    <location>
        <begin position="38"/>
        <end position="59"/>
    </location>
</feature>